<sequence>MSVNVECAIRTATAALNNLIQIAKDEGESEVDIWLDFDYDGEGTKCLTLKTEDWASSSYSC</sequence>
<evidence type="ECO:0000313" key="2">
    <source>
        <dbReference type="Proteomes" id="UP000030739"/>
    </source>
</evidence>
<dbReference type="KEGG" id="vg:26638034"/>
<keyword evidence="2" id="KW-1185">Reference proteome</keyword>
<protein>
    <submittedName>
        <fullName evidence="1">Uncharacterized protein</fullName>
    </submittedName>
</protein>
<gene>
    <name evidence="1" type="ORF">PM2_141</name>
</gene>
<evidence type="ECO:0000313" key="1">
    <source>
        <dbReference type="EMBL" id="AHY25103.1"/>
    </source>
</evidence>
<dbReference type="Proteomes" id="UP000030739">
    <property type="component" value="Segment"/>
</dbReference>
<dbReference type="RefSeq" id="YP_009211562.1">
    <property type="nucleotide sequence ID" value="NC_028940.1"/>
</dbReference>
<proteinExistence type="predicted"/>
<name>A0A0A0Q0P8_9CAUD</name>
<dbReference type="OrthoDB" id="27334at10239"/>
<reference evidence="1 2" key="1">
    <citation type="journal article" date="2015" name="Plant Pathol. J.">
        <title>Isolation and Genomic Characterization of the T4-Like Bacteriophage PM2 Infecting Pectobacterium carotovorum subsp. carotovorum.</title>
        <authorList>
            <person name="Lim J.A."/>
            <person name="Lee D.H."/>
            <person name="Heu S."/>
        </authorList>
    </citation>
    <scope>NUCLEOTIDE SEQUENCE [LARGE SCALE GENOMIC DNA]</scope>
</reference>
<dbReference type="EMBL" id="KF835987">
    <property type="protein sequence ID" value="AHY25103.1"/>
    <property type="molecule type" value="Genomic_DNA"/>
</dbReference>
<accession>A0A0A0Q0P8</accession>
<dbReference type="GeneID" id="26638034"/>
<organism evidence="1 2">
    <name type="scientific">Pectobacterium bacteriophage PM2</name>
    <dbReference type="NCBI Taxonomy" id="1429794"/>
    <lineage>
        <taxon>Viruses</taxon>
        <taxon>Duplodnaviria</taxon>
        <taxon>Heunggongvirae</taxon>
        <taxon>Uroviricota</taxon>
        <taxon>Caudoviricetes</taxon>
        <taxon>Pantevenvirales</taxon>
        <taxon>Straboviridae</taxon>
        <taxon>Tevenvirinae</taxon>
        <taxon>Mosugukvirus</taxon>
        <taxon>Mosugukvirus pm2</taxon>
    </lineage>
</organism>